<evidence type="ECO:0000256" key="1">
    <source>
        <dbReference type="SAM" id="MobiDB-lite"/>
    </source>
</evidence>
<feature type="region of interest" description="Disordered" evidence="1">
    <location>
        <begin position="1"/>
        <end position="47"/>
    </location>
</feature>
<feature type="compositionally biased region" description="Polar residues" evidence="1">
    <location>
        <begin position="1"/>
        <end position="10"/>
    </location>
</feature>
<gene>
    <name evidence="2" type="ORF">PM001_LOCUS30231</name>
</gene>
<dbReference type="EMBL" id="CAKLBY020000312">
    <property type="protein sequence ID" value="CAK7945081.1"/>
    <property type="molecule type" value="Genomic_DNA"/>
</dbReference>
<comment type="caution">
    <text evidence="2">The sequence shown here is derived from an EMBL/GenBank/DDBJ whole genome shotgun (WGS) entry which is preliminary data.</text>
</comment>
<proteinExistence type="predicted"/>
<dbReference type="Proteomes" id="UP001162060">
    <property type="component" value="Unassembled WGS sequence"/>
</dbReference>
<sequence>MVRVSGSSGDSGFHRGFYDEDAKIKTEPGIGAPSKAVSPQMGEEKRF</sequence>
<reference evidence="2" key="1">
    <citation type="submission" date="2024-01" db="EMBL/GenBank/DDBJ databases">
        <authorList>
            <person name="Webb A."/>
        </authorList>
    </citation>
    <scope>NUCLEOTIDE SEQUENCE</scope>
    <source>
        <strain evidence="2">Pm1</strain>
    </source>
</reference>
<accession>A0AAV1VDR8</accession>
<evidence type="ECO:0000313" key="2">
    <source>
        <dbReference type="EMBL" id="CAK7945081.1"/>
    </source>
</evidence>
<feature type="compositionally biased region" description="Basic and acidic residues" evidence="1">
    <location>
        <begin position="12"/>
        <end position="26"/>
    </location>
</feature>
<organism evidence="2 3">
    <name type="scientific">Peronospora matthiolae</name>
    <dbReference type="NCBI Taxonomy" id="2874970"/>
    <lineage>
        <taxon>Eukaryota</taxon>
        <taxon>Sar</taxon>
        <taxon>Stramenopiles</taxon>
        <taxon>Oomycota</taxon>
        <taxon>Peronosporomycetes</taxon>
        <taxon>Peronosporales</taxon>
        <taxon>Peronosporaceae</taxon>
        <taxon>Peronospora</taxon>
    </lineage>
</organism>
<dbReference type="AlphaFoldDB" id="A0AAV1VDR8"/>
<evidence type="ECO:0000313" key="3">
    <source>
        <dbReference type="Proteomes" id="UP001162060"/>
    </source>
</evidence>
<name>A0AAV1VDR8_9STRA</name>
<protein>
    <submittedName>
        <fullName evidence="2">Uncharacterized protein</fullName>
    </submittedName>
</protein>